<feature type="compositionally biased region" description="Polar residues" evidence="3">
    <location>
        <begin position="248"/>
        <end position="261"/>
    </location>
</feature>
<evidence type="ECO:0000313" key="8">
    <source>
        <dbReference type="Proteomes" id="UP001217089"/>
    </source>
</evidence>
<proteinExistence type="predicted"/>
<keyword evidence="5" id="KW-0732">Signal</keyword>
<dbReference type="Gene3D" id="2.60.40.10">
    <property type="entry name" value="Immunoglobulins"/>
    <property type="match status" value="1"/>
</dbReference>
<keyword evidence="4" id="KW-0812">Transmembrane</keyword>
<name>A0ABQ9E134_TEGGR</name>
<dbReference type="Gene3D" id="4.10.400.10">
    <property type="entry name" value="Low-density Lipoprotein Receptor"/>
    <property type="match status" value="1"/>
</dbReference>
<comment type="caution">
    <text evidence="2">Lacks conserved residue(s) required for the propagation of feature annotation.</text>
</comment>
<dbReference type="PROSITE" id="PS50835">
    <property type="entry name" value="IG_LIKE"/>
    <property type="match status" value="1"/>
</dbReference>
<keyword evidence="4" id="KW-0472">Membrane</keyword>
<evidence type="ECO:0000256" key="4">
    <source>
        <dbReference type="SAM" id="Phobius"/>
    </source>
</evidence>
<evidence type="ECO:0000256" key="2">
    <source>
        <dbReference type="PROSITE-ProRule" id="PRU00124"/>
    </source>
</evidence>
<feature type="signal peptide" evidence="5">
    <location>
        <begin position="1"/>
        <end position="17"/>
    </location>
</feature>
<reference evidence="7 8" key="1">
    <citation type="submission" date="2022-12" db="EMBL/GenBank/DDBJ databases">
        <title>Chromosome-level genome of Tegillarca granosa.</title>
        <authorList>
            <person name="Kim J."/>
        </authorList>
    </citation>
    <scope>NUCLEOTIDE SEQUENCE [LARGE SCALE GENOMIC DNA]</scope>
    <source>
        <strain evidence="7">Teg-2019</strain>
        <tissue evidence="7">Adductor muscle</tissue>
    </source>
</reference>
<dbReference type="Pfam" id="PF00057">
    <property type="entry name" value="Ldl_recept_a"/>
    <property type="match status" value="1"/>
</dbReference>
<dbReference type="CDD" id="cd00112">
    <property type="entry name" value="LDLa"/>
    <property type="match status" value="1"/>
</dbReference>
<dbReference type="Pfam" id="PF00047">
    <property type="entry name" value="ig"/>
    <property type="match status" value="1"/>
</dbReference>
<feature type="domain" description="Ig-like" evidence="6">
    <location>
        <begin position="27"/>
        <end position="117"/>
    </location>
</feature>
<dbReference type="InterPro" id="IPR013151">
    <property type="entry name" value="Immunoglobulin_dom"/>
</dbReference>
<dbReference type="InterPro" id="IPR036055">
    <property type="entry name" value="LDL_receptor-like_sf"/>
</dbReference>
<keyword evidence="1" id="KW-1015">Disulfide bond</keyword>
<dbReference type="Proteomes" id="UP001217089">
    <property type="component" value="Unassembled WGS sequence"/>
</dbReference>
<sequence length="569" mass="63082">MEICVFCFVITFKIVFATYNVSSHNDFQMTITPRHSVNVTEGQHLQVTCSINYPVGKGAALYWKAHGKDDNSLIKQHRVNDSTVMLFVRNALRSDAGFYKCFYNNSTHSRWEGVFISVISKSKGGAKCAHTQFLYECEGKFPCQSGKCIPRSLVCDDNHNNDCGDWSDEYCLMADKYRTEKTTTFNITAKEKDKDHMTWLKTTVYVVIGCTVSAVLFISVIVIAVFRIRMKRDAFRHTDRPVERRQNRPTSGSSHVDGNLTRNLEHDPFISSYGNIIVNVNNGVQYVPGVDFTPIASPPSYSDVERETHARRHSPPPEYSTVDRNPQRPSILPVISNNNNNNNSYHSNRNNTDQSQALYAISNSNQNVNNNESFSDLELNPAVSSVGTQTPPAALQTNACNSEAVTLPNTNLVLAQGTCNTSQTRQPNLNIQGGEILIAGENVVSNISNLSRCEESSNTGRGSRLLQVQDGNLFLTNENPGNMSQNSLTLGATPAESENISCSETTCLLAENSSTQNTEHPAQLQVHDGEIVLTNQALACRNATTVSHDHGKETVRRELDVQDGQIIFK</sequence>
<dbReference type="InterPro" id="IPR042333">
    <property type="entry name" value="LRAD2/Mig-13-like"/>
</dbReference>
<dbReference type="SMART" id="SM00409">
    <property type="entry name" value="IG"/>
    <property type="match status" value="1"/>
</dbReference>
<dbReference type="InterPro" id="IPR013783">
    <property type="entry name" value="Ig-like_fold"/>
</dbReference>
<dbReference type="InterPro" id="IPR036179">
    <property type="entry name" value="Ig-like_dom_sf"/>
</dbReference>
<dbReference type="InterPro" id="IPR007110">
    <property type="entry name" value="Ig-like_dom"/>
</dbReference>
<dbReference type="InterPro" id="IPR003599">
    <property type="entry name" value="Ig_sub"/>
</dbReference>
<evidence type="ECO:0000256" key="1">
    <source>
        <dbReference type="ARBA" id="ARBA00023157"/>
    </source>
</evidence>
<dbReference type="PROSITE" id="PS50068">
    <property type="entry name" value="LDLRA_2"/>
    <property type="match status" value="1"/>
</dbReference>
<organism evidence="7 8">
    <name type="scientific">Tegillarca granosa</name>
    <name type="common">Malaysian cockle</name>
    <name type="synonym">Anadara granosa</name>
    <dbReference type="NCBI Taxonomy" id="220873"/>
    <lineage>
        <taxon>Eukaryota</taxon>
        <taxon>Metazoa</taxon>
        <taxon>Spiralia</taxon>
        <taxon>Lophotrochozoa</taxon>
        <taxon>Mollusca</taxon>
        <taxon>Bivalvia</taxon>
        <taxon>Autobranchia</taxon>
        <taxon>Pteriomorphia</taxon>
        <taxon>Arcoida</taxon>
        <taxon>Arcoidea</taxon>
        <taxon>Arcidae</taxon>
        <taxon>Tegillarca</taxon>
    </lineage>
</organism>
<protein>
    <recommendedName>
        <fullName evidence="6">Ig-like domain-containing protein</fullName>
    </recommendedName>
</protein>
<feature type="chain" id="PRO_5045244133" description="Ig-like domain-containing protein" evidence="5">
    <location>
        <begin position="18"/>
        <end position="569"/>
    </location>
</feature>
<evidence type="ECO:0000256" key="5">
    <source>
        <dbReference type="SAM" id="SignalP"/>
    </source>
</evidence>
<feature type="transmembrane region" description="Helical" evidence="4">
    <location>
        <begin position="204"/>
        <end position="226"/>
    </location>
</feature>
<evidence type="ECO:0000256" key="3">
    <source>
        <dbReference type="SAM" id="MobiDB-lite"/>
    </source>
</evidence>
<dbReference type="SMART" id="SM00192">
    <property type="entry name" value="LDLa"/>
    <property type="match status" value="1"/>
</dbReference>
<dbReference type="InterPro" id="IPR002172">
    <property type="entry name" value="LDrepeatLR_classA_rpt"/>
</dbReference>
<evidence type="ECO:0000259" key="6">
    <source>
        <dbReference type="PROSITE" id="PS50835"/>
    </source>
</evidence>
<dbReference type="SUPFAM" id="SSF48726">
    <property type="entry name" value="Immunoglobulin"/>
    <property type="match status" value="1"/>
</dbReference>
<gene>
    <name evidence="7" type="ORF">KUTeg_023032</name>
</gene>
<comment type="caution">
    <text evidence="7">The sequence shown here is derived from an EMBL/GenBank/DDBJ whole genome shotgun (WGS) entry which is preliminary data.</text>
</comment>
<dbReference type="SUPFAM" id="SSF57424">
    <property type="entry name" value="LDL receptor-like module"/>
    <property type="match status" value="1"/>
</dbReference>
<feature type="compositionally biased region" description="Low complexity" evidence="3">
    <location>
        <begin position="336"/>
        <end position="351"/>
    </location>
</feature>
<evidence type="ECO:0000313" key="7">
    <source>
        <dbReference type="EMBL" id="KAJ8298972.1"/>
    </source>
</evidence>
<keyword evidence="4" id="KW-1133">Transmembrane helix</keyword>
<dbReference type="PANTHER" id="PTHR24652">
    <property type="entry name" value="LOW-DENSITY LIPOPROTEIN RECEPTOR CLASS A DOMAIN-CONTAINING PROTEIN 2"/>
    <property type="match status" value="1"/>
</dbReference>
<feature type="region of interest" description="Disordered" evidence="3">
    <location>
        <begin position="298"/>
        <end position="351"/>
    </location>
</feature>
<accession>A0ABQ9E134</accession>
<feature type="region of interest" description="Disordered" evidence="3">
    <location>
        <begin position="238"/>
        <end position="261"/>
    </location>
</feature>
<dbReference type="EMBL" id="JARBDR010000921">
    <property type="protein sequence ID" value="KAJ8298972.1"/>
    <property type="molecule type" value="Genomic_DNA"/>
</dbReference>
<keyword evidence="8" id="KW-1185">Reference proteome</keyword>